<evidence type="ECO:0000259" key="1">
    <source>
        <dbReference type="PROSITE" id="PS51819"/>
    </source>
</evidence>
<organism evidence="2 3">
    <name type="scientific">Paracoccus aminovorans</name>
    <dbReference type="NCBI Taxonomy" id="34004"/>
    <lineage>
        <taxon>Bacteria</taxon>
        <taxon>Pseudomonadati</taxon>
        <taxon>Pseudomonadota</taxon>
        <taxon>Alphaproteobacteria</taxon>
        <taxon>Rhodobacterales</taxon>
        <taxon>Paracoccaceae</taxon>
        <taxon>Paracoccus</taxon>
    </lineage>
</organism>
<accession>A0A1I3AYV5</accession>
<name>A0A1I3AYV5_9RHOB</name>
<dbReference type="Proteomes" id="UP000183635">
    <property type="component" value="Unassembled WGS sequence"/>
</dbReference>
<dbReference type="AlphaFoldDB" id="A0A1I3AYV5"/>
<sequence>MHHGKPCWFELDAARGGLPAASDFYGKVFGWSVADSGMPDFTYLLASHGGDMVAGLMEIPPGADGIPPNWLIYLDVDDCDAAAEKIALLGGTVMKPPADIPGTGRFAVAADPQGAVFGILQPLPMDPQPAPETGAFDQKKEGHGNWIELMSTDPAAGFDFYAELFGWTAGDAMDMGEMGKYQLFRWNGTDIGGMMGLGNAPVPCWLPYFGTNGVEAAMQRIRDAGGEIVSGPHEVPGGAVIAVARDPQGAHFAVVGPREATP</sequence>
<dbReference type="InterPro" id="IPR052164">
    <property type="entry name" value="Anthracycline_SecMetBiosynth"/>
</dbReference>
<dbReference type="SUPFAM" id="SSF54593">
    <property type="entry name" value="Glyoxalase/Bleomycin resistance protein/Dihydroxybiphenyl dioxygenase"/>
    <property type="match status" value="2"/>
</dbReference>
<dbReference type="STRING" id="34004.SAMN04488021_11820"/>
<gene>
    <name evidence="2" type="ORF">SAMN04488021_11820</name>
</gene>
<dbReference type="InterPro" id="IPR029068">
    <property type="entry name" value="Glyas_Bleomycin-R_OHBP_Dase"/>
</dbReference>
<dbReference type="PANTHER" id="PTHR33993">
    <property type="entry name" value="GLYOXALASE-RELATED"/>
    <property type="match status" value="1"/>
</dbReference>
<dbReference type="RefSeq" id="WP_074968119.1">
    <property type="nucleotide sequence ID" value="NZ_CBCRYP010000019.1"/>
</dbReference>
<feature type="domain" description="VOC" evidence="1">
    <location>
        <begin position="5"/>
        <end position="122"/>
    </location>
</feature>
<feature type="domain" description="VOC" evidence="1">
    <location>
        <begin position="143"/>
        <end position="257"/>
    </location>
</feature>
<dbReference type="Gene3D" id="3.10.180.10">
    <property type="entry name" value="2,3-Dihydroxybiphenyl 1,2-Dioxygenase, domain 1"/>
    <property type="match status" value="2"/>
</dbReference>
<dbReference type="PROSITE" id="PS51819">
    <property type="entry name" value="VOC"/>
    <property type="match status" value="2"/>
</dbReference>
<dbReference type="Pfam" id="PF00903">
    <property type="entry name" value="Glyoxalase"/>
    <property type="match status" value="2"/>
</dbReference>
<reference evidence="2 3" key="1">
    <citation type="submission" date="2016-10" db="EMBL/GenBank/DDBJ databases">
        <authorList>
            <person name="de Groot N.N."/>
        </authorList>
    </citation>
    <scope>NUCLEOTIDE SEQUENCE [LARGE SCALE GENOMIC DNA]</scope>
    <source>
        <strain evidence="2 3">DSM 8537</strain>
    </source>
</reference>
<dbReference type="PANTHER" id="PTHR33993:SF14">
    <property type="entry name" value="GB|AAF24581.1"/>
    <property type="match status" value="1"/>
</dbReference>
<dbReference type="InterPro" id="IPR004360">
    <property type="entry name" value="Glyas_Fos-R_dOase_dom"/>
</dbReference>
<dbReference type="OrthoDB" id="9793039at2"/>
<dbReference type="EMBL" id="FOPU01000018">
    <property type="protein sequence ID" value="SFH55298.1"/>
    <property type="molecule type" value="Genomic_DNA"/>
</dbReference>
<dbReference type="CDD" id="cd07247">
    <property type="entry name" value="SgaA_N_like"/>
    <property type="match status" value="2"/>
</dbReference>
<protein>
    <recommendedName>
        <fullName evidence="1">VOC domain-containing protein</fullName>
    </recommendedName>
</protein>
<evidence type="ECO:0000313" key="3">
    <source>
        <dbReference type="Proteomes" id="UP000183635"/>
    </source>
</evidence>
<dbReference type="InterPro" id="IPR037523">
    <property type="entry name" value="VOC_core"/>
</dbReference>
<evidence type="ECO:0000313" key="2">
    <source>
        <dbReference type="EMBL" id="SFH55298.1"/>
    </source>
</evidence>
<proteinExistence type="predicted"/>
<keyword evidence="3" id="KW-1185">Reference proteome</keyword>